<organism evidence="1 2">
    <name type="scientific">Phaeobacter gallaeciensis</name>
    <dbReference type="NCBI Taxonomy" id="60890"/>
    <lineage>
        <taxon>Bacteria</taxon>
        <taxon>Pseudomonadati</taxon>
        <taxon>Pseudomonadota</taxon>
        <taxon>Alphaproteobacteria</taxon>
        <taxon>Rhodobacterales</taxon>
        <taxon>Roseobacteraceae</taxon>
        <taxon>Phaeobacter</taxon>
    </lineage>
</organism>
<comment type="caution">
    <text evidence="1">The sequence shown here is derived from an EMBL/GenBank/DDBJ whole genome shotgun (WGS) entry which is preliminary data.</text>
</comment>
<protein>
    <submittedName>
        <fullName evidence="1">Uncharacterized protein</fullName>
    </submittedName>
</protein>
<dbReference type="AlphaFoldDB" id="A0A366WUD5"/>
<evidence type="ECO:0000313" key="2">
    <source>
        <dbReference type="Proteomes" id="UP000252706"/>
    </source>
</evidence>
<reference evidence="1 2" key="1">
    <citation type="submission" date="2018-07" db="EMBL/GenBank/DDBJ databases">
        <title>Modular assembly of carbohydrate-degrading microbial communities in the ocean.</title>
        <authorList>
            <person name="Enke T.N."/>
            <person name="Datta M.S."/>
            <person name="Schwartzman J.A."/>
            <person name="Cermak N."/>
            <person name="Schmitz D.A."/>
            <person name="Barrere J."/>
            <person name="Cordero O.X."/>
        </authorList>
    </citation>
    <scope>NUCLEOTIDE SEQUENCE [LARGE SCALE GENOMIC DNA]</scope>
    <source>
        <strain evidence="1 2">C3M10</strain>
    </source>
</reference>
<dbReference type="Proteomes" id="UP000252706">
    <property type="component" value="Unassembled WGS sequence"/>
</dbReference>
<gene>
    <name evidence="1" type="ORF">DS909_14210</name>
</gene>
<dbReference type="EMBL" id="QOCE01000035">
    <property type="protein sequence ID" value="RBW53570.1"/>
    <property type="molecule type" value="Genomic_DNA"/>
</dbReference>
<name>A0A366WUD5_9RHOB</name>
<sequence>MPPKPNTVEFNKQKTILYARVGPPGSGAARYAAAMYFYNMKLMPVEMLEIYRRCSKFDDEDPNDLAAYEGVQDCLLDVRKSLRKKT</sequence>
<proteinExistence type="predicted"/>
<accession>A0A366WUD5</accession>
<dbReference type="OrthoDB" id="9083851at2"/>
<evidence type="ECO:0000313" key="1">
    <source>
        <dbReference type="EMBL" id="RBW53570.1"/>
    </source>
</evidence>